<dbReference type="InterPro" id="IPR039467">
    <property type="entry name" value="TFIIIB_B''_Myb"/>
</dbReference>
<feature type="region of interest" description="Disordered" evidence="1">
    <location>
        <begin position="1254"/>
        <end position="1323"/>
    </location>
</feature>
<feature type="compositionally biased region" description="Polar residues" evidence="1">
    <location>
        <begin position="845"/>
        <end position="859"/>
    </location>
</feature>
<feature type="compositionally biased region" description="Polar residues" evidence="1">
    <location>
        <begin position="1862"/>
        <end position="1884"/>
    </location>
</feature>
<organism evidence="3 4">
    <name type="scientific">Silurus meridionalis</name>
    <name type="common">Southern catfish</name>
    <name type="synonym">Silurus soldatovi meridionalis</name>
    <dbReference type="NCBI Taxonomy" id="175797"/>
    <lineage>
        <taxon>Eukaryota</taxon>
        <taxon>Metazoa</taxon>
        <taxon>Chordata</taxon>
        <taxon>Craniata</taxon>
        <taxon>Vertebrata</taxon>
        <taxon>Euteleostomi</taxon>
        <taxon>Actinopterygii</taxon>
        <taxon>Neopterygii</taxon>
        <taxon>Teleostei</taxon>
        <taxon>Ostariophysi</taxon>
        <taxon>Siluriformes</taxon>
        <taxon>Siluridae</taxon>
        <taxon>Silurus</taxon>
    </lineage>
</organism>
<dbReference type="Proteomes" id="UP000606274">
    <property type="component" value="Unassembled WGS sequence"/>
</dbReference>
<feature type="compositionally biased region" description="Basic residues" evidence="1">
    <location>
        <begin position="500"/>
        <end position="515"/>
    </location>
</feature>
<evidence type="ECO:0000313" key="3">
    <source>
        <dbReference type="EMBL" id="KAF7687430.1"/>
    </source>
</evidence>
<dbReference type="EMBL" id="JABFDY010000027">
    <property type="protein sequence ID" value="KAF7687430.1"/>
    <property type="molecule type" value="Genomic_DNA"/>
</dbReference>
<feature type="domain" description="Myb-like" evidence="2">
    <location>
        <begin position="412"/>
        <end position="460"/>
    </location>
</feature>
<feature type="compositionally biased region" description="Polar residues" evidence="1">
    <location>
        <begin position="1298"/>
        <end position="1313"/>
    </location>
</feature>
<feature type="compositionally biased region" description="Polar residues" evidence="1">
    <location>
        <begin position="229"/>
        <end position="244"/>
    </location>
</feature>
<feature type="compositionally biased region" description="Basic and acidic residues" evidence="1">
    <location>
        <begin position="1732"/>
        <end position="1746"/>
    </location>
</feature>
<name>A0A8T0AAC4_SILME</name>
<feature type="compositionally biased region" description="Basic and acidic residues" evidence="1">
    <location>
        <begin position="577"/>
        <end position="590"/>
    </location>
</feature>
<feature type="compositionally biased region" description="Basic residues" evidence="1">
    <location>
        <begin position="731"/>
        <end position="741"/>
    </location>
</feature>
<feature type="region of interest" description="Disordered" evidence="1">
    <location>
        <begin position="1644"/>
        <end position="1752"/>
    </location>
</feature>
<protein>
    <recommendedName>
        <fullName evidence="2">Myb-like domain-containing protein</fullName>
    </recommendedName>
</protein>
<dbReference type="SUPFAM" id="SSF46689">
    <property type="entry name" value="Homeodomain-like"/>
    <property type="match status" value="1"/>
</dbReference>
<feature type="compositionally biased region" description="Polar residues" evidence="1">
    <location>
        <begin position="1718"/>
        <end position="1731"/>
    </location>
</feature>
<feature type="region of interest" description="Disordered" evidence="1">
    <location>
        <begin position="500"/>
        <end position="520"/>
    </location>
</feature>
<feature type="compositionally biased region" description="Basic and acidic residues" evidence="1">
    <location>
        <begin position="797"/>
        <end position="809"/>
    </location>
</feature>
<feature type="compositionally biased region" description="Basic and acidic residues" evidence="1">
    <location>
        <begin position="248"/>
        <end position="259"/>
    </location>
</feature>
<dbReference type="GO" id="GO:0070898">
    <property type="term" value="P:RNA polymerase III preinitiation complex assembly"/>
    <property type="evidence" value="ECO:0007669"/>
    <property type="project" value="TreeGrafter"/>
</dbReference>
<evidence type="ECO:0000256" key="1">
    <source>
        <dbReference type="SAM" id="MobiDB-lite"/>
    </source>
</evidence>
<feature type="region of interest" description="Disordered" evidence="1">
    <location>
        <begin position="182"/>
        <end position="259"/>
    </location>
</feature>
<feature type="compositionally biased region" description="Basic and acidic residues" evidence="1">
    <location>
        <begin position="692"/>
        <end position="701"/>
    </location>
</feature>
<feature type="region of interest" description="Disordered" evidence="1">
    <location>
        <begin position="1339"/>
        <end position="1365"/>
    </location>
</feature>
<sequence length="1895" mass="208724">MMRRSRISVKPNVRSGNRTGTIGEQVCEAERGGGDPLPVDEAVEVVRPAPFHQQTVAINNPSENLAIVDVPGTSSGLNLNDGAPSSGVATSSAPSRRMRILATPKLGPKHTSTPRTQTKCQARMPILAPAPIPNEEHVQIKNSSSQVSVSIISNELPESGSPRRSTSTTNLPAKCLEMTNTSSLCAPSTSGLQKSTVHGKNSMEDSPPSPQPGQVPLKPSQEPEPPGCLSSSDLSSTCITPSQFDKTGSSEKTEKSSDKDRILRALKLKELMKIERRKDLKMKKRTVGHKEYTALDRSKMTMRDLIYFLPNTSPMRSSEERVENQAETIIPPSPRQQIKTAERDDEDEEESDNEEMLVPKVRVAEDGSIILDEESLSVRVQRTSNTKVLEGSMALFERGSTTTYTSFRTTNHVKSWSVRETDLFFLAISMVGTDFTLVGQLLSHRSRIAIKNKFKKEERLNPWRVDKALRNKRPYDKEFFSYLLEKILAKDKDKRKSVKLILPKTKKQRKSKGKTSHGICISDDNAGDDDVFSVDDYGDLADDADLLVEKENEDVSNVKEENPSVPAKKRCKRTRDVHKDKDKSNSVEKQVKRKRQRKCSKNTSEVHSKEDTEGLSSLSVEGDTINLDKEDELARSTSASKEGVKAQKAVRRNKLKSPLKKKRPSNARNRAKCLSFELFLFIIKLTVVSDHEESVGEHEEGSIVDENSSAIKKKRKQAKNSDLNGDEAGKGKKNRKRKKAQKSTVQEEGTAEGESSLDLQEAKECNAPDTAEVPPKTTRRSKKLLTNLAATRKKKCNKPEAAADIKTESQYENNHESILTAAGSPVQDERLQMQAAVVLEKTPPRQLNSLSPSKVQCKNQDLEPSMSSNASSSSIECSTQQTRKQRAGRVKRDLSTSGKLGSREKMIDQDVAEPVSTMGLLEQIIQESENPEEDNSMNENLIDLSCLPDLDSQMFQRRPMVVLSREEVDMVFHAPDHSDDEDPSVSPLDLSLNTELSFPLQCSKLLMDDEEAEVEDCVFEENEERTNERASCEERTYEDLELTESAQAQPDISNIRDIPSCLKSEVCSQPEVGPSKVTTSCSMEETKPHLHPMACKDGTTALESSPPLVDDNVDPFCKNPDTPMAQETTTSEPISHGTSLVISNVMEQSEKYMPPILPKESAPASSEITPYSKPTPIESELGSLRSLQATQEPKEELQTSLEGQTWDTLHDLSENIKGTQESLIASPEVKVRMQGCAVAPELKEDFQEDVSVQASSAAGSSELCIKPTRRSRILKPKPNLSQKSRGPALLSQRRNLKTHSTFEPKSSQPSVSTERLPHSPATDQHNAFEDISMQKLNKDVETSQSHAMDQMESESVPDLSDSSTAVPDLQSVAAVTQNPASTDEPHVASECSSSKFVGYVGKIPPCTSLPFPPPSQTREDTGVGQMIVPSEDVCAPAEILQLTEDGHNGEEPTFILTLYEIPVKQTYLPSSSNDCVMALDLPTVEKQASLGFSDQTHILSTSESFRTDSMPMEGSGTEKVYLQNDLGVITKDLAESSKEQISAHTSPEILSPQTKDEGTSVNLHSGSECTETLPQDHVDTQQCETVSHLVPGDLVVPVSEKAVKSKLHSKEDSTVSLPERQDTPCEELAKVGDLSAVSNPLCLDSTEKSKDVPLSSEKKKAPARRRERLVKPQPKLVKRAHAKVEESSPQTTTQIVLPSSHQGNLASISNTTDEKSVESISSIEGNMTSVSKGKELKPKSTAEESPKMSQGDLDLESKHISSALQLCRNPKLEEESRGNIPGHTIIKDDMKSSAEDKELSMAMPNEGAIVQPCCEDRRYSLMKASGSSTVDSEKTEAERDWSLENSLPRAGEHFQKELKIENVSQTLIEDSPQSPLMDNNSCQKEWQAGGEESVQ</sequence>
<comment type="caution">
    <text evidence="3">The sequence shown here is derived from an EMBL/GenBank/DDBJ whole genome shotgun (WGS) entry which is preliminary data.</text>
</comment>
<feature type="compositionally biased region" description="Polar residues" evidence="1">
    <location>
        <begin position="1687"/>
        <end position="1711"/>
    </location>
</feature>
<accession>A0A8T0AAC4</accession>
<evidence type="ECO:0000259" key="2">
    <source>
        <dbReference type="SMART" id="SM00717"/>
    </source>
</evidence>
<feature type="compositionally biased region" description="Acidic residues" evidence="1">
    <location>
        <begin position="343"/>
        <end position="355"/>
    </location>
</feature>
<feature type="compositionally biased region" description="Basic and acidic residues" evidence="1">
    <location>
        <begin position="1850"/>
        <end position="1860"/>
    </location>
</feature>
<feature type="compositionally biased region" description="Basic residues" evidence="1">
    <location>
        <begin position="567"/>
        <end position="576"/>
    </location>
</feature>
<dbReference type="GO" id="GO:0001156">
    <property type="term" value="F:TFIIIC-class transcription factor complex binding"/>
    <property type="evidence" value="ECO:0007669"/>
    <property type="project" value="TreeGrafter"/>
</dbReference>
<feature type="compositionally biased region" description="Low complexity" evidence="1">
    <location>
        <begin position="865"/>
        <end position="878"/>
    </location>
</feature>
<feature type="region of interest" description="Disordered" evidence="1">
    <location>
        <begin position="315"/>
        <end position="355"/>
    </location>
</feature>
<reference evidence="3" key="1">
    <citation type="submission" date="2020-08" db="EMBL/GenBank/DDBJ databases">
        <title>Chromosome-level assembly of Southern catfish (Silurus meridionalis) provides insights into visual adaptation to the nocturnal and benthic lifestyles.</title>
        <authorList>
            <person name="Zhang Y."/>
            <person name="Wang D."/>
            <person name="Peng Z."/>
        </authorList>
    </citation>
    <scope>NUCLEOTIDE SEQUENCE</scope>
    <source>
        <strain evidence="3">SWU-2019-XX</strain>
        <tissue evidence="3">Muscle</tissue>
    </source>
</reference>
<dbReference type="PANTHER" id="PTHR22929:SF0">
    <property type="entry name" value="TRANSCRIPTION FACTOR TFIIIB COMPONENT B'' HOMOLOG"/>
    <property type="match status" value="1"/>
</dbReference>
<feature type="region of interest" description="Disordered" evidence="1">
    <location>
        <begin position="1766"/>
        <end position="1789"/>
    </location>
</feature>
<feature type="compositionally biased region" description="Polar residues" evidence="1">
    <location>
        <begin position="182"/>
        <end position="199"/>
    </location>
</feature>
<dbReference type="Pfam" id="PF15963">
    <property type="entry name" value="Myb_DNA-bind_7"/>
    <property type="match status" value="1"/>
</dbReference>
<dbReference type="GO" id="GO:0000126">
    <property type="term" value="C:transcription factor TFIIIB complex"/>
    <property type="evidence" value="ECO:0007669"/>
    <property type="project" value="TreeGrafter"/>
</dbReference>
<feature type="compositionally biased region" description="Basic and acidic residues" evidence="1">
    <location>
        <begin position="1645"/>
        <end position="1660"/>
    </location>
</feature>
<feature type="compositionally biased region" description="Basic residues" evidence="1">
    <location>
        <begin position="648"/>
        <end position="667"/>
    </location>
</feature>
<feature type="region of interest" description="Disordered" evidence="1">
    <location>
        <begin position="551"/>
        <end position="667"/>
    </location>
</feature>
<proteinExistence type="predicted"/>
<feature type="region of interest" description="Disordered" evidence="1">
    <location>
        <begin position="842"/>
        <end position="900"/>
    </location>
</feature>
<keyword evidence="4" id="KW-1185">Reference proteome</keyword>
<feature type="compositionally biased region" description="Basic residues" evidence="1">
    <location>
        <begin position="591"/>
        <end position="600"/>
    </location>
</feature>
<dbReference type="InterPro" id="IPR009057">
    <property type="entry name" value="Homeodomain-like_sf"/>
</dbReference>
<feature type="compositionally biased region" description="Basic and acidic residues" evidence="1">
    <location>
        <begin position="1831"/>
        <end position="1842"/>
    </location>
</feature>
<evidence type="ECO:0000313" key="4">
    <source>
        <dbReference type="Proteomes" id="UP000606274"/>
    </source>
</evidence>
<dbReference type="SMART" id="SM00717">
    <property type="entry name" value="SANT"/>
    <property type="match status" value="1"/>
</dbReference>
<dbReference type="InterPro" id="IPR001005">
    <property type="entry name" value="SANT/Myb"/>
</dbReference>
<feature type="region of interest" description="Disordered" evidence="1">
    <location>
        <begin position="692"/>
        <end position="809"/>
    </location>
</feature>
<feature type="region of interest" description="Disordered" evidence="1">
    <location>
        <begin position="1156"/>
        <end position="1178"/>
    </location>
</feature>
<dbReference type="PANTHER" id="PTHR22929">
    <property type="entry name" value="RNA POLYMERASE III TRANSCRIPTION INITIATION FACTOR B"/>
    <property type="match status" value="1"/>
</dbReference>
<gene>
    <name evidence="3" type="ORF">HF521_014658</name>
</gene>
<feature type="region of interest" description="Disordered" evidence="1">
    <location>
        <begin position="1538"/>
        <end position="1565"/>
    </location>
</feature>
<feature type="region of interest" description="Disordered" evidence="1">
    <location>
        <begin position="1823"/>
        <end position="1895"/>
    </location>
</feature>